<dbReference type="Proteomes" id="UP001501444">
    <property type="component" value="Unassembled WGS sequence"/>
</dbReference>
<evidence type="ECO:0000313" key="2">
    <source>
        <dbReference type="EMBL" id="GAA2387106.1"/>
    </source>
</evidence>
<gene>
    <name evidence="2" type="ORF">GCM10010170_097890</name>
</gene>
<keyword evidence="3" id="KW-1185">Reference proteome</keyword>
<dbReference type="SUPFAM" id="SSF81606">
    <property type="entry name" value="PP2C-like"/>
    <property type="match status" value="1"/>
</dbReference>
<protein>
    <recommendedName>
        <fullName evidence="1">PPM-type phosphatase domain-containing protein</fullName>
    </recommendedName>
</protein>
<organism evidence="2 3">
    <name type="scientific">Dactylosporangium salmoneum</name>
    <dbReference type="NCBI Taxonomy" id="53361"/>
    <lineage>
        <taxon>Bacteria</taxon>
        <taxon>Bacillati</taxon>
        <taxon>Actinomycetota</taxon>
        <taxon>Actinomycetes</taxon>
        <taxon>Micromonosporales</taxon>
        <taxon>Micromonosporaceae</taxon>
        <taxon>Dactylosporangium</taxon>
    </lineage>
</organism>
<comment type="caution">
    <text evidence="2">The sequence shown here is derived from an EMBL/GenBank/DDBJ whole genome shotgun (WGS) entry which is preliminary data.</text>
</comment>
<sequence length="350" mass="35706">MRPGDRFCEACGHDLDAPPSAARDRPRNASVRWLTSTEIAAACPACQGRTFGSDGFCEECGQRRPTAREHTELDLGVVAAVTDIGSRHHRNEDAVAIGVLDGAVAVVVCDGVSSSSRPDTASHAAADAAMAALLDGLAGGDDRDTSIIAATRAAQAAATVVAGSHPGPNPPSCTFVSAVLTADGITIGWVGDSRAYWLPDGESEPLLLTVDDSLRNSLAAKGVSGKAIDENPHAASLVRWLGSDATDTDPHLRTIAPEAHGRVLVCTDGLFRYRPVVTDLAVTVAATVTGAPLAGAQSLTQLALDEGGQDNVTVVLAPYPIEPADPASVTAAAVTAVAAGEQGPSEGSRP</sequence>
<evidence type="ECO:0000259" key="1">
    <source>
        <dbReference type="PROSITE" id="PS51746"/>
    </source>
</evidence>
<name>A0ABP5UWS6_9ACTN</name>
<evidence type="ECO:0000313" key="3">
    <source>
        <dbReference type="Proteomes" id="UP001501444"/>
    </source>
</evidence>
<dbReference type="Gene3D" id="3.60.40.10">
    <property type="entry name" value="PPM-type phosphatase domain"/>
    <property type="match status" value="1"/>
</dbReference>
<proteinExistence type="predicted"/>
<dbReference type="EMBL" id="BAAARV010000103">
    <property type="protein sequence ID" value="GAA2387106.1"/>
    <property type="molecule type" value="Genomic_DNA"/>
</dbReference>
<accession>A0ABP5UWS6</accession>
<feature type="domain" description="PPM-type phosphatase" evidence="1">
    <location>
        <begin position="77"/>
        <end position="319"/>
    </location>
</feature>
<dbReference type="SMART" id="SM00332">
    <property type="entry name" value="PP2Cc"/>
    <property type="match status" value="1"/>
</dbReference>
<dbReference type="InterPro" id="IPR036457">
    <property type="entry name" value="PPM-type-like_dom_sf"/>
</dbReference>
<dbReference type="PROSITE" id="PS51746">
    <property type="entry name" value="PPM_2"/>
    <property type="match status" value="1"/>
</dbReference>
<dbReference type="InterPro" id="IPR001932">
    <property type="entry name" value="PPM-type_phosphatase-like_dom"/>
</dbReference>
<dbReference type="Pfam" id="PF13672">
    <property type="entry name" value="PP2C_2"/>
    <property type="match status" value="1"/>
</dbReference>
<reference evidence="3" key="1">
    <citation type="journal article" date="2019" name="Int. J. Syst. Evol. Microbiol.">
        <title>The Global Catalogue of Microorganisms (GCM) 10K type strain sequencing project: providing services to taxonomists for standard genome sequencing and annotation.</title>
        <authorList>
            <consortium name="The Broad Institute Genomics Platform"/>
            <consortium name="The Broad Institute Genome Sequencing Center for Infectious Disease"/>
            <person name="Wu L."/>
            <person name="Ma J."/>
        </authorList>
    </citation>
    <scope>NUCLEOTIDE SEQUENCE [LARGE SCALE GENOMIC DNA]</scope>
    <source>
        <strain evidence="3">JCM 3272</strain>
    </source>
</reference>